<reference evidence="6 7" key="1">
    <citation type="submission" date="2023-07" db="EMBL/GenBank/DDBJ databases">
        <title>Genomic Encyclopedia of Type Strains, Phase IV (KMG-IV): sequencing the most valuable type-strain genomes for metagenomic binning, comparative biology and taxonomic classification.</title>
        <authorList>
            <person name="Goeker M."/>
        </authorList>
    </citation>
    <scope>NUCLEOTIDE SEQUENCE [LARGE SCALE GENOMIC DNA]</scope>
    <source>
        <strain evidence="6 7">DSM 23837</strain>
    </source>
</reference>
<evidence type="ECO:0000259" key="5">
    <source>
        <dbReference type="PROSITE" id="PS50893"/>
    </source>
</evidence>
<sequence>MILKVKDVSKYYGKHLALSNFSITIKPGEIVGLIGKNGSGKTTLLNCIVNNIHISSGEIYVDDKNLLEHKHLIGHFGVLIESSFLDYLNAYENLKLLMMADGMRDVDNIDSQLNEVLKLVGLDQRKKEFVKSYSFGMKQRLGLAQALLNDKELLILDEPLVGLDVMGRELVKNIIVDRAKKHGKAVIFSDHNLNEVKDICDRIVYIEDGIKKYDGVFDEGKKYIITVKSSNEQMKSLLLKEFGNDLDIEDDVLILKKLERLNHLLKILIHHEVSIHEVDKMEGSLMRFFKGDSGNVKHKVDMEH</sequence>
<dbReference type="RefSeq" id="WP_307228652.1">
    <property type="nucleotide sequence ID" value="NZ_JAUSTT010000009.1"/>
</dbReference>
<dbReference type="InterPro" id="IPR017871">
    <property type="entry name" value="ABC_transporter-like_CS"/>
</dbReference>
<dbReference type="PROSITE" id="PS00211">
    <property type="entry name" value="ABC_TRANSPORTER_1"/>
    <property type="match status" value="1"/>
</dbReference>
<accession>A0ABT9WSQ1</accession>
<dbReference type="SUPFAM" id="SSF52540">
    <property type="entry name" value="P-loop containing nucleoside triphosphate hydrolases"/>
    <property type="match status" value="1"/>
</dbReference>
<gene>
    <name evidence="6" type="ORF">J2S08_001758</name>
</gene>
<dbReference type="InterPro" id="IPR027417">
    <property type="entry name" value="P-loop_NTPase"/>
</dbReference>
<comment type="similarity">
    <text evidence="1">Belongs to the ABC transporter superfamily.</text>
</comment>
<evidence type="ECO:0000256" key="3">
    <source>
        <dbReference type="ARBA" id="ARBA00022741"/>
    </source>
</evidence>
<comment type="caution">
    <text evidence="6">The sequence shown here is derived from an EMBL/GenBank/DDBJ whole genome shotgun (WGS) entry which is preliminary data.</text>
</comment>
<organism evidence="6 7">
    <name type="scientific">Bacillus chungangensis</name>
    <dbReference type="NCBI Taxonomy" id="587633"/>
    <lineage>
        <taxon>Bacteria</taxon>
        <taxon>Bacillati</taxon>
        <taxon>Bacillota</taxon>
        <taxon>Bacilli</taxon>
        <taxon>Bacillales</taxon>
        <taxon>Bacillaceae</taxon>
        <taxon>Bacillus</taxon>
    </lineage>
</organism>
<evidence type="ECO:0000256" key="4">
    <source>
        <dbReference type="ARBA" id="ARBA00022840"/>
    </source>
</evidence>
<dbReference type="Pfam" id="PF00005">
    <property type="entry name" value="ABC_tran"/>
    <property type="match status" value="1"/>
</dbReference>
<proteinExistence type="inferred from homology"/>
<evidence type="ECO:0000313" key="7">
    <source>
        <dbReference type="Proteomes" id="UP001223586"/>
    </source>
</evidence>
<dbReference type="PANTHER" id="PTHR43335">
    <property type="entry name" value="ABC TRANSPORTER, ATP-BINDING PROTEIN"/>
    <property type="match status" value="1"/>
</dbReference>
<keyword evidence="2" id="KW-0813">Transport</keyword>
<name>A0ABT9WSQ1_9BACI</name>
<dbReference type="GO" id="GO:0005524">
    <property type="term" value="F:ATP binding"/>
    <property type="evidence" value="ECO:0007669"/>
    <property type="project" value="UniProtKB-KW"/>
</dbReference>
<feature type="domain" description="ABC transporter" evidence="5">
    <location>
        <begin position="3"/>
        <end position="233"/>
    </location>
</feature>
<dbReference type="Gene3D" id="3.40.50.300">
    <property type="entry name" value="P-loop containing nucleotide triphosphate hydrolases"/>
    <property type="match status" value="1"/>
</dbReference>
<dbReference type="EMBL" id="JAUSTT010000009">
    <property type="protein sequence ID" value="MDQ0175922.1"/>
    <property type="molecule type" value="Genomic_DNA"/>
</dbReference>
<dbReference type="Proteomes" id="UP001223586">
    <property type="component" value="Unassembled WGS sequence"/>
</dbReference>
<dbReference type="InterPro" id="IPR003593">
    <property type="entry name" value="AAA+_ATPase"/>
</dbReference>
<keyword evidence="4 6" id="KW-0067">ATP-binding</keyword>
<dbReference type="CDD" id="cd03230">
    <property type="entry name" value="ABC_DR_subfamily_A"/>
    <property type="match status" value="1"/>
</dbReference>
<keyword evidence="7" id="KW-1185">Reference proteome</keyword>
<dbReference type="SMART" id="SM00382">
    <property type="entry name" value="AAA"/>
    <property type="match status" value="1"/>
</dbReference>
<dbReference type="InterPro" id="IPR003439">
    <property type="entry name" value="ABC_transporter-like_ATP-bd"/>
</dbReference>
<evidence type="ECO:0000313" key="6">
    <source>
        <dbReference type="EMBL" id="MDQ0175922.1"/>
    </source>
</evidence>
<dbReference type="PANTHER" id="PTHR43335:SF4">
    <property type="entry name" value="ABC TRANSPORTER, ATP-BINDING PROTEIN"/>
    <property type="match status" value="1"/>
</dbReference>
<evidence type="ECO:0000256" key="2">
    <source>
        <dbReference type="ARBA" id="ARBA00022448"/>
    </source>
</evidence>
<dbReference type="PROSITE" id="PS50893">
    <property type="entry name" value="ABC_TRANSPORTER_2"/>
    <property type="match status" value="1"/>
</dbReference>
<protein>
    <submittedName>
        <fullName evidence="6">ABC-2 type transport system ATP-binding protein</fullName>
    </submittedName>
</protein>
<keyword evidence="3" id="KW-0547">Nucleotide-binding</keyword>
<evidence type="ECO:0000256" key="1">
    <source>
        <dbReference type="ARBA" id="ARBA00005417"/>
    </source>
</evidence>